<reference evidence="4 5" key="1">
    <citation type="submission" date="2017-05" db="EMBL/GenBank/DDBJ databases">
        <authorList>
            <person name="Song R."/>
            <person name="Chenine A.L."/>
            <person name="Ruprecht R.M."/>
        </authorList>
    </citation>
    <scope>NUCLEOTIDE SEQUENCE [LARGE SCALE GENOMIC DNA]</scope>
    <source>
        <strain evidence="4 5">CECT 8898</strain>
    </source>
</reference>
<evidence type="ECO:0000256" key="2">
    <source>
        <dbReference type="RuleBase" id="RU003875"/>
    </source>
</evidence>
<comment type="similarity">
    <text evidence="1 2">Belongs to the Dps family.</text>
</comment>
<dbReference type="AlphaFoldDB" id="A0A238L137"/>
<feature type="domain" description="Ferritin/DPS" evidence="3">
    <location>
        <begin position="26"/>
        <end position="163"/>
    </location>
</feature>
<dbReference type="InterPro" id="IPR009078">
    <property type="entry name" value="Ferritin-like_SF"/>
</dbReference>
<evidence type="ECO:0000313" key="5">
    <source>
        <dbReference type="Proteomes" id="UP000207598"/>
    </source>
</evidence>
<dbReference type="EC" id="1.16.-.-" evidence="4"/>
<dbReference type="PRINTS" id="PR01346">
    <property type="entry name" value="HELNAPAPROT"/>
</dbReference>
<dbReference type="GO" id="GO:0016491">
    <property type="term" value="F:oxidoreductase activity"/>
    <property type="evidence" value="ECO:0007669"/>
    <property type="project" value="UniProtKB-KW"/>
</dbReference>
<sequence>MTEALHVIPSNAPVSTGVRDTETLAKALGDVLADTLRLTFKTQVCHWNIEGPLFHATHVLTEEQYGAMFAAADALAERIRALGHLAPQRLDDIVKRARIDDAEGGQSAEAMIAALAEDHERLAHRLHAMVDLSEGRKDPVTADLATQRSAFHEQAAWMLRALVRS</sequence>
<dbReference type="OrthoDB" id="9797687at2"/>
<dbReference type="PANTHER" id="PTHR42932">
    <property type="entry name" value="GENERAL STRESS PROTEIN 20U"/>
    <property type="match status" value="1"/>
</dbReference>
<dbReference type="EMBL" id="FXYF01000014">
    <property type="protein sequence ID" value="SMX48707.1"/>
    <property type="molecule type" value="Genomic_DNA"/>
</dbReference>
<dbReference type="InterPro" id="IPR002177">
    <property type="entry name" value="DPS_DNA-bd"/>
</dbReference>
<gene>
    <name evidence="4" type="primary">dps2</name>
    <name evidence="4" type="ORF">MAA8898_04052</name>
</gene>
<name>A0A238L137_9RHOB</name>
<dbReference type="RefSeq" id="WP_094022815.1">
    <property type="nucleotide sequence ID" value="NZ_FXYF01000014.1"/>
</dbReference>
<dbReference type="Pfam" id="PF00210">
    <property type="entry name" value="Ferritin"/>
    <property type="match status" value="1"/>
</dbReference>
<protein>
    <submittedName>
        <fullName evidence="4">DNA protection during starvation protein 2</fullName>
        <ecNumber evidence="4">1.16.-.-</ecNumber>
    </submittedName>
</protein>
<keyword evidence="4" id="KW-0560">Oxidoreductase</keyword>
<evidence type="ECO:0000256" key="1">
    <source>
        <dbReference type="ARBA" id="ARBA00009497"/>
    </source>
</evidence>
<proteinExistence type="inferred from homology"/>
<evidence type="ECO:0000259" key="3">
    <source>
        <dbReference type="Pfam" id="PF00210"/>
    </source>
</evidence>
<dbReference type="Proteomes" id="UP000207598">
    <property type="component" value="Unassembled WGS sequence"/>
</dbReference>
<dbReference type="InterPro" id="IPR008331">
    <property type="entry name" value="Ferritin_DPS_dom"/>
</dbReference>
<dbReference type="GO" id="GO:0008199">
    <property type="term" value="F:ferric iron binding"/>
    <property type="evidence" value="ECO:0007669"/>
    <property type="project" value="InterPro"/>
</dbReference>
<evidence type="ECO:0000313" key="4">
    <source>
        <dbReference type="EMBL" id="SMX48707.1"/>
    </source>
</evidence>
<dbReference type="SUPFAM" id="SSF47240">
    <property type="entry name" value="Ferritin-like"/>
    <property type="match status" value="1"/>
</dbReference>
<dbReference type="Gene3D" id="1.20.1260.10">
    <property type="match status" value="1"/>
</dbReference>
<dbReference type="InterPro" id="IPR012347">
    <property type="entry name" value="Ferritin-like"/>
</dbReference>
<dbReference type="PANTHER" id="PTHR42932:SF3">
    <property type="entry name" value="DNA PROTECTION DURING STARVATION PROTEIN"/>
    <property type="match status" value="1"/>
</dbReference>
<organism evidence="4 5">
    <name type="scientific">Maliponia aquimaris</name>
    <dbReference type="NCBI Taxonomy" id="1673631"/>
    <lineage>
        <taxon>Bacteria</taxon>
        <taxon>Pseudomonadati</taxon>
        <taxon>Pseudomonadota</taxon>
        <taxon>Alphaproteobacteria</taxon>
        <taxon>Rhodobacterales</taxon>
        <taxon>Paracoccaceae</taxon>
        <taxon>Maliponia</taxon>
    </lineage>
</organism>
<accession>A0A238L137</accession>
<dbReference type="CDD" id="cd01043">
    <property type="entry name" value="DPS"/>
    <property type="match status" value="1"/>
</dbReference>
<keyword evidence="5" id="KW-1185">Reference proteome</keyword>
<dbReference type="PIRSF" id="PIRSF005900">
    <property type="entry name" value="Dps"/>
    <property type="match status" value="1"/>
</dbReference>